<accession>A0A5C5XKQ9</accession>
<evidence type="ECO:0000313" key="2">
    <source>
        <dbReference type="Proteomes" id="UP000316095"/>
    </source>
</evidence>
<evidence type="ECO:0008006" key="3">
    <source>
        <dbReference type="Google" id="ProtNLM"/>
    </source>
</evidence>
<gene>
    <name evidence="1" type="ORF">Pan54_45650</name>
</gene>
<organism evidence="1 2">
    <name type="scientific">Rubinisphaera italica</name>
    <dbReference type="NCBI Taxonomy" id="2527969"/>
    <lineage>
        <taxon>Bacteria</taxon>
        <taxon>Pseudomonadati</taxon>
        <taxon>Planctomycetota</taxon>
        <taxon>Planctomycetia</taxon>
        <taxon>Planctomycetales</taxon>
        <taxon>Planctomycetaceae</taxon>
        <taxon>Rubinisphaera</taxon>
    </lineage>
</organism>
<reference evidence="1 2" key="1">
    <citation type="submission" date="2019-02" db="EMBL/GenBank/DDBJ databases">
        <title>Deep-cultivation of Planctomycetes and their phenomic and genomic characterization uncovers novel biology.</title>
        <authorList>
            <person name="Wiegand S."/>
            <person name="Jogler M."/>
            <person name="Boedeker C."/>
            <person name="Pinto D."/>
            <person name="Vollmers J."/>
            <person name="Rivas-Marin E."/>
            <person name="Kohn T."/>
            <person name="Peeters S.H."/>
            <person name="Heuer A."/>
            <person name="Rast P."/>
            <person name="Oberbeckmann S."/>
            <person name="Bunk B."/>
            <person name="Jeske O."/>
            <person name="Meyerdierks A."/>
            <person name="Storesund J.E."/>
            <person name="Kallscheuer N."/>
            <person name="Luecker S."/>
            <person name="Lage O.M."/>
            <person name="Pohl T."/>
            <person name="Merkel B.J."/>
            <person name="Hornburger P."/>
            <person name="Mueller R.-W."/>
            <person name="Bruemmer F."/>
            <person name="Labrenz M."/>
            <person name="Spormann A.M."/>
            <person name="Op Den Camp H."/>
            <person name="Overmann J."/>
            <person name="Amann R."/>
            <person name="Jetten M.S.M."/>
            <person name="Mascher T."/>
            <person name="Medema M.H."/>
            <person name="Devos D.P."/>
            <person name="Kaster A.-K."/>
            <person name="Ovreas L."/>
            <person name="Rohde M."/>
            <person name="Galperin M.Y."/>
            <person name="Jogler C."/>
        </authorList>
    </citation>
    <scope>NUCLEOTIDE SEQUENCE [LARGE SCALE GENOMIC DNA]</scope>
    <source>
        <strain evidence="1 2">Pan54</strain>
    </source>
</reference>
<keyword evidence="2" id="KW-1185">Reference proteome</keyword>
<dbReference type="InterPro" id="IPR029044">
    <property type="entry name" value="Nucleotide-diphossugar_trans"/>
</dbReference>
<dbReference type="Gene3D" id="3.90.550.10">
    <property type="entry name" value="Spore Coat Polysaccharide Biosynthesis Protein SpsA, Chain A"/>
    <property type="match status" value="1"/>
</dbReference>
<dbReference type="EMBL" id="SJPG01000001">
    <property type="protein sequence ID" value="TWT63806.1"/>
    <property type="molecule type" value="Genomic_DNA"/>
</dbReference>
<dbReference type="SUPFAM" id="SSF53448">
    <property type="entry name" value="Nucleotide-diphospho-sugar transferases"/>
    <property type="match status" value="1"/>
</dbReference>
<dbReference type="AlphaFoldDB" id="A0A5C5XKQ9"/>
<dbReference type="Proteomes" id="UP000316095">
    <property type="component" value="Unassembled WGS sequence"/>
</dbReference>
<evidence type="ECO:0000313" key="1">
    <source>
        <dbReference type="EMBL" id="TWT63806.1"/>
    </source>
</evidence>
<sequence>MISVIISYYDRYEINHLHRLLADMERFPAGLPFRLLIVVNSTDVVHPSLNSLPTSFNYEVIRRENRGYNIGAWEEGWRYQKDEAYLFMQHECRILRSGWLKAFDQVSQRPAVGLIGESLAQDWDQPWESIAEEIRFYEMHEHEIAGKPIKDRVACYQHHLKSWQIDPLNNAGHLQSLVLYAKHKILKEIDGFPIGNNYGEAIASEIGISKKVEAMGYQITQVHKKPFRYISHPQWIQDSNPSLWNLLVNLPARFT</sequence>
<name>A0A5C5XKQ9_9PLAN</name>
<dbReference type="RefSeq" id="WP_146505587.1">
    <property type="nucleotide sequence ID" value="NZ_SJPG01000001.1"/>
</dbReference>
<proteinExistence type="predicted"/>
<protein>
    <recommendedName>
        <fullName evidence="3">Glycosyl transferase family 2</fullName>
    </recommendedName>
</protein>
<dbReference type="OrthoDB" id="213871at2"/>
<comment type="caution">
    <text evidence="1">The sequence shown here is derived from an EMBL/GenBank/DDBJ whole genome shotgun (WGS) entry which is preliminary data.</text>
</comment>